<evidence type="ECO:0000313" key="1">
    <source>
        <dbReference type="EMBL" id="KRX15386.1"/>
    </source>
</evidence>
<dbReference type="Proteomes" id="UP000054630">
    <property type="component" value="Unassembled WGS sequence"/>
</dbReference>
<sequence length="107" mass="12196">MHTFWFAEKVKLGEIQYIASQHCFTGRKSPSVLRGCLFHNYSAVSDETPQSTIIYHCEKNVFLKNGLERLDSVRSDSRSTINLSAPFLIVYLSIFSAESQQLSYALK</sequence>
<dbReference type="EMBL" id="JYDL01000132">
    <property type="protein sequence ID" value="KRX15386.1"/>
    <property type="molecule type" value="Genomic_DNA"/>
</dbReference>
<comment type="caution">
    <text evidence="1">The sequence shown here is derived from an EMBL/GenBank/DDBJ whole genome shotgun (WGS) entry which is preliminary data.</text>
</comment>
<reference evidence="1 2" key="1">
    <citation type="submission" date="2015-01" db="EMBL/GenBank/DDBJ databases">
        <title>Evolution of Trichinella species and genotypes.</title>
        <authorList>
            <person name="Korhonen P.K."/>
            <person name="Edoardo P."/>
            <person name="Giuseppe L.R."/>
            <person name="Gasser R.B."/>
        </authorList>
    </citation>
    <scope>NUCLEOTIDE SEQUENCE [LARGE SCALE GENOMIC DNA]</scope>
    <source>
        <strain evidence="1">ISS37</strain>
    </source>
</reference>
<proteinExistence type="predicted"/>
<accession>A0A0V0RM29</accession>
<evidence type="ECO:0000313" key="2">
    <source>
        <dbReference type="Proteomes" id="UP000054630"/>
    </source>
</evidence>
<keyword evidence="2" id="KW-1185">Reference proteome</keyword>
<protein>
    <submittedName>
        <fullName evidence="1">Uncharacterized protein</fullName>
    </submittedName>
</protein>
<dbReference type="AlphaFoldDB" id="A0A0V0RM29"/>
<organism evidence="1 2">
    <name type="scientific">Trichinella nelsoni</name>
    <dbReference type="NCBI Taxonomy" id="6336"/>
    <lineage>
        <taxon>Eukaryota</taxon>
        <taxon>Metazoa</taxon>
        <taxon>Ecdysozoa</taxon>
        <taxon>Nematoda</taxon>
        <taxon>Enoplea</taxon>
        <taxon>Dorylaimia</taxon>
        <taxon>Trichinellida</taxon>
        <taxon>Trichinellidae</taxon>
        <taxon>Trichinella</taxon>
    </lineage>
</organism>
<gene>
    <name evidence="1" type="ORF">T07_685</name>
</gene>
<name>A0A0V0RM29_9BILA</name>